<dbReference type="EMBL" id="QGKW02001940">
    <property type="protein sequence ID" value="KAF2560135.1"/>
    <property type="molecule type" value="Genomic_DNA"/>
</dbReference>
<gene>
    <name evidence="1" type="ORF">F2Q68_00014814</name>
</gene>
<dbReference type="Proteomes" id="UP000712281">
    <property type="component" value="Unassembled WGS sequence"/>
</dbReference>
<protein>
    <submittedName>
        <fullName evidence="1">Uncharacterized protein</fullName>
    </submittedName>
</protein>
<evidence type="ECO:0000313" key="1">
    <source>
        <dbReference type="EMBL" id="KAF2560135.1"/>
    </source>
</evidence>
<evidence type="ECO:0000313" key="2">
    <source>
        <dbReference type="Proteomes" id="UP000712281"/>
    </source>
</evidence>
<reference evidence="1" key="1">
    <citation type="submission" date="2019-12" db="EMBL/GenBank/DDBJ databases">
        <title>Genome sequencing and annotation of Brassica cretica.</title>
        <authorList>
            <person name="Studholme D.J."/>
            <person name="Sarris P.F."/>
        </authorList>
    </citation>
    <scope>NUCLEOTIDE SEQUENCE</scope>
    <source>
        <strain evidence="1">PFS-001/15</strain>
        <tissue evidence="1">Leaf</tissue>
    </source>
</reference>
<name>A0A8S9GNG2_BRACR</name>
<sequence>MEEENLQFQLREGVLLAWRWNKSTSLNHPNYRLKFITPGSLNHLNYRFNLTLGTSWDLVPMVGPPSPVEEVLQKIQPLTLYNYGPK</sequence>
<accession>A0A8S9GNG2</accession>
<proteinExistence type="predicted"/>
<comment type="caution">
    <text evidence="1">The sequence shown here is derived from an EMBL/GenBank/DDBJ whole genome shotgun (WGS) entry which is preliminary data.</text>
</comment>
<organism evidence="1 2">
    <name type="scientific">Brassica cretica</name>
    <name type="common">Mustard</name>
    <dbReference type="NCBI Taxonomy" id="69181"/>
    <lineage>
        <taxon>Eukaryota</taxon>
        <taxon>Viridiplantae</taxon>
        <taxon>Streptophyta</taxon>
        <taxon>Embryophyta</taxon>
        <taxon>Tracheophyta</taxon>
        <taxon>Spermatophyta</taxon>
        <taxon>Magnoliopsida</taxon>
        <taxon>eudicotyledons</taxon>
        <taxon>Gunneridae</taxon>
        <taxon>Pentapetalae</taxon>
        <taxon>rosids</taxon>
        <taxon>malvids</taxon>
        <taxon>Brassicales</taxon>
        <taxon>Brassicaceae</taxon>
        <taxon>Brassiceae</taxon>
        <taxon>Brassica</taxon>
    </lineage>
</organism>